<dbReference type="EMBL" id="FNBE01000017">
    <property type="protein sequence ID" value="SDG99480.1"/>
    <property type="molecule type" value="Genomic_DNA"/>
</dbReference>
<sequence length="134" mass="13774">MCFADEPGGAPRPAPGVAVDPIALEPVDEVRITTLVENTFDALLVGSARVARAGLGAGRVEAPQFLGGAADVGLVAEHGFSALVKVRRGATETALLFDAGLSPDALSLNAARWRRRASRSSSGGSRRCSSTARC</sequence>
<reference evidence="1 2" key="1">
    <citation type="submission" date="2016-10" db="EMBL/GenBank/DDBJ databases">
        <authorList>
            <person name="de Groot N.N."/>
        </authorList>
    </citation>
    <scope>NUCLEOTIDE SEQUENCE [LARGE SCALE GENOMIC DNA]</scope>
    <source>
        <strain evidence="1 2">CGMCC 4.3143</strain>
    </source>
</reference>
<gene>
    <name evidence="1" type="ORF">SAMN05216377_117140</name>
</gene>
<organism evidence="1 2">
    <name type="scientific">Pseudonocardia oroxyli</name>
    <dbReference type="NCBI Taxonomy" id="366584"/>
    <lineage>
        <taxon>Bacteria</taxon>
        <taxon>Bacillati</taxon>
        <taxon>Actinomycetota</taxon>
        <taxon>Actinomycetes</taxon>
        <taxon>Pseudonocardiales</taxon>
        <taxon>Pseudonocardiaceae</taxon>
        <taxon>Pseudonocardia</taxon>
    </lineage>
</organism>
<proteinExistence type="predicted"/>
<dbReference type="RefSeq" id="WP_218129971.1">
    <property type="nucleotide sequence ID" value="NZ_FNBE01000017.1"/>
</dbReference>
<dbReference type="AlphaFoldDB" id="A0A1G7YUD3"/>
<evidence type="ECO:0000313" key="2">
    <source>
        <dbReference type="Proteomes" id="UP000198967"/>
    </source>
</evidence>
<dbReference type="Proteomes" id="UP000198967">
    <property type="component" value="Unassembled WGS sequence"/>
</dbReference>
<name>A0A1G7YUD3_PSEOR</name>
<accession>A0A1G7YUD3</accession>
<evidence type="ECO:0000313" key="1">
    <source>
        <dbReference type="EMBL" id="SDG99480.1"/>
    </source>
</evidence>
<protein>
    <submittedName>
        <fullName evidence="1">7,8-dihydropterin-6-yl-methyl-4-(Beta-D-ribofuranosyl)aminobenzene 5'-phosphate synthase</fullName>
    </submittedName>
</protein>
<dbReference type="STRING" id="366584.SAMN05216377_117140"/>
<keyword evidence="2" id="KW-1185">Reference proteome</keyword>